<name>A0A7X1AXV6_9BACT</name>
<dbReference type="Proteomes" id="UP000525652">
    <property type="component" value="Unassembled WGS sequence"/>
</dbReference>
<evidence type="ECO:0000256" key="2">
    <source>
        <dbReference type="ARBA" id="ARBA00022801"/>
    </source>
</evidence>
<evidence type="ECO:0000313" key="3">
    <source>
        <dbReference type="EMBL" id="MBC2601779.1"/>
    </source>
</evidence>
<dbReference type="AlphaFoldDB" id="A0A7X1AXV6"/>
<protein>
    <submittedName>
        <fullName evidence="3">Acyl-CoA thioesterase</fullName>
    </submittedName>
</protein>
<evidence type="ECO:0000313" key="4">
    <source>
        <dbReference type="Proteomes" id="UP000525652"/>
    </source>
</evidence>
<dbReference type="GO" id="GO:0047617">
    <property type="term" value="F:fatty acyl-CoA hydrolase activity"/>
    <property type="evidence" value="ECO:0007669"/>
    <property type="project" value="TreeGrafter"/>
</dbReference>
<dbReference type="Gene3D" id="3.10.129.10">
    <property type="entry name" value="Hotdog Thioesterase"/>
    <property type="match status" value="1"/>
</dbReference>
<gene>
    <name evidence="3" type="ORF">H5P30_08315</name>
</gene>
<dbReference type="RefSeq" id="WP_185692488.1">
    <property type="nucleotide sequence ID" value="NZ_JACHVA010000075.1"/>
</dbReference>
<dbReference type="Pfam" id="PF13279">
    <property type="entry name" value="4HBT_2"/>
    <property type="match status" value="1"/>
</dbReference>
<proteinExistence type="inferred from homology"/>
<sequence>MKKEFSIRHRVAFSETDMAGIVHFSNYFRYMELAEAAFFAKLEEELIHREEGQVHGWPRVRASCDYKAPISFGEEVEIVLMVKEVKVRAIEFAFAMYRVENGERGEKIARGKLTTVHVVRHTGEGVHQMESMTISDTFQEKLKEWTG</sequence>
<comment type="caution">
    <text evidence="3">The sequence shown here is derived from an EMBL/GenBank/DDBJ whole genome shotgun (WGS) entry which is preliminary data.</text>
</comment>
<dbReference type="InterPro" id="IPR050563">
    <property type="entry name" value="4-hydroxybenzoyl-CoA_TE"/>
</dbReference>
<keyword evidence="2" id="KW-0378">Hydrolase</keyword>
<dbReference type="PANTHER" id="PTHR31793">
    <property type="entry name" value="4-HYDROXYBENZOYL-COA THIOESTERASE FAMILY MEMBER"/>
    <property type="match status" value="1"/>
</dbReference>
<dbReference type="InterPro" id="IPR029069">
    <property type="entry name" value="HotDog_dom_sf"/>
</dbReference>
<evidence type="ECO:0000256" key="1">
    <source>
        <dbReference type="ARBA" id="ARBA00005953"/>
    </source>
</evidence>
<dbReference type="CDD" id="cd00586">
    <property type="entry name" value="4HBT"/>
    <property type="match status" value="1"/>
</dbReference>
<dbReference type="PROSITE" id="PS01328">
    <property type="entry name" value="4HBCOA_THIOESTERASE"/>
    <property type="match status" value="1"/>
</dbReference>
<dbReference type="EMBL" id="JACHVA010000075">
    <property type="protein sequence ID" value="MBC2601779.1"/>
    <property type="molecule type" value="Genomic_DNA"/>
</dbReference>
<dbReference type="PANTHER" id="PTHR31793:SF27">
    <property type="entry name" value="NOVEL THIOESTERASE SUPERFAMILY DOMAIN AND SAPOSIN A-TYPE DOMAIN CONTAINING PROTEIN (0610012H03RIK)"/>
    <property type="match status" value="1"/>
</dbReference>
<dbReference type="InterPro" id="IPR008272">
    <property type="entry name" value="HB-CoA_thioesterase_AS"/>
</dbReference>
<dbReference type="SUPFAM" id="SSF54637">
    <property type="entry name" value="Thioesterase/thiol ester dehydrase-isomerase"/>
    <property type="match status" value="1"/>
</dbReference>
<reference evidence="3 4" key="1">
    <citation type="submission" date="2020-07" db="EMBL/GenBank/DDBJ databases">
        <authorList>
            <person name="Feng X."/>
        </authorList>
    </citation>
    <scope>NUCLEOTIDE SEQUENCE [LARGE SCALE GENOMIC DNA]</scope>
    <source>
        <strain evidence="3 4">JCM14086</strain>
    </source>
</reference>
<organism evidence="3 4">
    <name type="scientific">Puniceicoccus vermicola</name>
    <dbReference type="NCBI Taxonomy" id="388746"/>
    <lineage>
        <taxon>Bacteria</taxon>
        <taxon>Pseudomonadati</taxon>
        <taxon>Verrucomicrobiota</taxon>
        <taxon>Opitutia</taxon>
        <taxon>Puniceicoccales</taxon>
        <taxon>Puniceicoccaceae</taxon>
        <taxon>Puniceicoccus</taxon>
    </lineage>
</organism>
<keyword evidence="4" id="KW-1185">Reference proteome</keyword>
<comment type="similarity">
    <text evidence="1">Belongs to the 4-hydroxybenzoyl-CoA thioesterase family.</text>
</comment>
<accession>A0A7X1AXV6</accession>